<dbReference type="GO" id="GO:0003700">
    <property type="term" value="F:DNA-binding transcription factor activity"/>
    <property type="evidence" value="ECO:0007669"/>
    <property type="project" value="TreeGrafter"/>
</dbReference>
<evidence type="ECO:0000256" key="1">
    <source>
        <dbReference type="ARBA" id="ARBA00023125"/>
    </source>
</evidence>
<dbReference type="InterPro" id="IPR036271">
    <property type="entry name" value="Tet_transcr_reg_TetR-rel_C_sf"/>
</dbReference>
<keyword evidence="1 2" id="KW-0238">DNA-binding</keyword>
<organism evidence="4 5">
    <name type="scientific">Nocardia stercoris</name>
    <dbReference type="NCBI Taxonomy" id="2483361"/>
    <lineage>
        <taxon>Bacteria</taxon>
        <taxon>Bacillati</taxon>
        <taxon>Actinomycetota</taxon>
        <taxon>Actinomycetes</taxon>
        <taxon>Mycobacteriales</taxon>
        <taxon>Nocardiaceae</taxon>
        <taxon>Nocardia</taxon>
    </lineage>
</organism>
<proteinExistence type="predicted"/>
<feature type="domain" description="HTH tetR-type" evidence="3">
    <location>
        <begin position="19"/>
        <end position="79"/>
    </location>
</feature>
<dbReference type="SUPFAM" id="SSF48498">
    <property type="entry name" value="Tetracyclin repressor-like, C-terminal domain"/>
    <property type="match status" value="1"/>
</dbReference>
<dbReference type="EMBL" id="RFFH01000007">
    <property type="protein sequence ID" value="RMI31396.1"/>
    <property type="molecule type" value="Genomic_DNA"/>
</dbReference>
<dbReference type="OrthoDB" id="70491at2"/>
<feature type="DNA-binding region" description="H-T-H motif" evidence="2">
    <location>
        <begin position="42"/>
        <end position="61"/>
    </location>
</feature>
<dbReference type="Proteomes" id="UP000279275">
    <property type="component" value="Unassembled WGS sequence"/>
</dbReference>
<protein>
    <submittedName>
        <fullName evidence="4">TetR/AcrR family transcriptional regulator</fullName>
    </submittedName>
</protein>
<evidence type="ECO:0000259" key="3">
    <source>
        <dbReference type="PROSITE" id="PS50977"/>
    </source>
</evidence>
<evidence type="ECO:0000313" key="4">
    <source>
        <dbReference type="EMBL" id="RMI31396.1"/>
    </source>
</evidence>
<evidence type="ECO:0000313" key="5">
    <source>
        <dbReference type="Proteomes" id="UP000279275"/>
    </source>
</evidence>
<comment type="caution">
    <text evidence="4">The sequence shown here is derived from an EMBL/GenBank/DDBJ whole genome shotgun (WGS) entry which is preliminary data.</text>
</comment>
<dbReference type="PROSITE" id="PS50977">
    <property type="entry name" value="HTH_TETR_2"/>
    <property type="match status" value="1"/>
</dbReference>
<keyword evidence="5" id="KW-1185">Reference proteome</keyword>
<dbReference type="InterPro" id="IPR050109">
    <property type="entry name" value="HTH-type_TetR-like_transc_reg"/>
</dbReference>
<dbReference type="Gene3D" id="1.10.357.10">
    <property type="entry name" value="Tetracycline Repressor, domain 2"/>
    <property type="match status" value="1"/>
</dbReference>
<dbReference type="AlphaFoldDB" id="A0A3M2L339"/>
<sequence length="209" mass="23176">MTEAFVDDTATVRHPTARSVRYHEVLDAAVEVFGTYGYTDAKVEAITKRAGISKPILYDYFSGKLDLYLAVLRRYLDELVEGHRQALATPGSRQRVRATVQAYFDFIDRAPVGFRLIFDSEVTSEPSIRWHIDMAVRTCIQELVGCVTAETGMDPDRARCAATGLVGIAQFGARHWLATGRAVPKQDAIDTTFALCWGGLASIPFEPQD</sequence>
<reference evidence="4 5" key="1">
    <citation type="submission" date="2018-10" db="EMBL/GenBank/DDBJ databases">
        <title>Isolation from cow dung.</title>
        <authorList>
            <person name="Ling L."/>
        </authorList>
    </citation>
    <scope>NUCLEOTIDE SEQUENCE [LARGE SCALE GENOMIC DNA]</scope>
    <source>
        <strain evidence="4 5">NEAU-LL90</strain>
    </source>
</reference>
<gene>
    <name evidence="4" type="ORF">EBN03_18755</name>
</gene>
<accession>A0A3M2L339</accession>
<name>A0A3M2L339_9NOCA</name>
<evidence type="ECO:0000256" key="2">
    <source>
        <dbReference type="PROSITE-ProRule" id="PRU00335"/>
    </source>
</evidence>
<dbReference type="PANTHER" id="PTHR30055:SF160">
    <property type="entry name" value="TRANSCRIPTIONAL REGULATORY PROTEIN (PROBABLY ASNC-FAMILY)-RELATED"/>
    <property type="match status" value="1"/>
</dbReference>
<dbReference type="InterPro" id="IPR001647">
    <property type="entry name" value="HTH_TetR"/>
</dbReference>
<dbReference type="SUPFAM" id="SSF46689">
    <property type="entry name" value="Homeodomain-like"/>
    <property type="match status" value="1"/>
</dbReference>
<dbReference type="GO" id="GO:0000976">
    <property type="term" value="F:transcription cis-regulatory region binding"/>
    <property type="evidence" value="ECO:0007669"/>
    <property type="project" value="TreeGrafter"/>
</dbReference>
<dbReference type="RefSeq" id="WP_122189346.1">
    <property type="nucleotide sequence ID" value="NZ_RFFH01000007.1"/>
</dbReference>
<dbReference type="PRINTS" id="PR00455">
    <property type="entry name" value="HTHTETR"/>
</dbReference>
<dbReference type="Pfam" id="PF00440">
    <property type="entry name" value="TetR_N"/>
    <property type="match status" value="1"/>
</dbReference>
<dbReference type="InterPro" id="IPR009057">
    <property type="entry name" value="Homeodomain-like_sf"/>
</dbReference>
<dbReference type="PANTHER" id="PTHR30055">
    <property type="entry name" value="HTH-TYPE TRANSCRIPTIONAL REGULATOR RUTR"/>
    <property type="match status" value="1"/>
</dbReference>